<sequence length="115" mass="12848">MTSIHHHYFENQTQTSLSHIHLVQVFTFPVIGGIGDGHTHRIKGVTSIDNEHYHRFNFVTGPPIELAGGGHYHLVQGGTFLNVFLPYQHSLTGDIYERNDHVHVISGVTTENLPG</sequence>
<dbReference type="Pfam" id="PF12788">
    <property type="entry name" value="YmaF"/>
    <property type="match status" value="1"/>
</dbReference>
<dbReference type="InterPro" id="IPR024307">
    <property type="entry name" value="YmaF"/>
</dbReference>
<dbReference type="RefSeq" id="WP_226538259.1">
    <property type="nucleotide sequence ID" value="NZ_CP129013.1"/>
</dbReference>
<dbReference type="EMBL" id="CP129013">
    <property type="protein sequence ID" value="WLR43468.1"/>
    <property type="molecule type" value="Genomic_DNA"/>
</dbReference>
<reference evidence="1 2" key="1">
    <citation type="submission" date="2023-06" db="EMBL/GenBank/DDBJ databases">
        <title>Five Gram-positive bacteria isolated from mangrove sediments in Shenzhen, Guangdong, China.</title>
        <authorList>
            <person name="Yu S."/>
            <person name="Zheng W."/>
            <person name="Huang Y."/>
        </authorList>
    </citation>
    <scope>NUCLEOTIDE SEQUENCE [LARGE SCALE GENOMIC DNA]</scope>
    <source>
        <strain evidence="1 2">SaN35-3</strain>
    </source>
</reference>
<evidence type="ECO:0000313" key="1">
    <source>
        <dbReference type="EMBL" id="WLR43468.1"/>
    </source>
</evidence>
<organism evidence="1 2">
    <name type="scientific">Bacillus carboniphilus</name>
    <dbReference type="NCBI Taxonomy" id="86663"/>
    <lineage>
        <taxon>Bacteria</taxon>
        <taxon>Bacillati</taxon>
        <taxon>Bacillota</taxon>
        <taxon>Bacilli</taxon>
        <taxon>Bacillales</taxon>
        <taxon>Bacillaceae</taxon>
        <taxon>Bacillus</taxon>
    </lineage>
</organism>
<name>A0ABY9JY75_9BACI</name>
<dbReference type="Proteomes" id="UP001197974">
    <property type="component" value="Chromosome"/>
</dbReference>
<keyword evidence="2" id="KW-1185">Reference proteome</keyword>
<protein>
    <submittedName>
        <fullName evidence="1">YmaF family protein</fullName>
    </submittedName>
</protein>
<accession>A0ABY9JY75</accession>
<evidence type="ECO:0000313" key="2">
    <source>
        <dbReference type="Proteomes" id="UP001197974"/>
    </source>
</evidence>
<proteinExistence type="predicted"/>
<gene>
    <name evidence="1" type="ORF">LC087_04665</name>
</gene>